<protein>
    <recommendedName>
        <fullName evidence="1">EF-hand domain-containing protein</fullName>
    </recommendedName>
</protein>
<dbReference type="SUPFAM" id="SSF47473">
    <property type="entry name" value="EF-hand"/>
    <property type="match status" value="1"/>
</dbReference>
<feature type="domain" description="EF-hand" evidence="1">
    <location>
        <begin position="91"/>
        <end position="126"/>
    </location>
</feature>
<organism evidence="2 3">
    <name type="scientific">Ceratodon purpureus</name>
    <name type="common">Fire moss</name>
    <name type="synonym">Dicranum purpureum</name>
    <dbReference type="NCBI Taxonomy" id="3225"/>
    <lineage>
        <taxon>Eukaryota</taxon>
        <taxon>Viridiplantae</taxon>
        <taxon>Streptophyta</taxon>
        <taxon>Embryophyta</taxon>
        <taxon>Bryophyta</taxon>
        <taxon>Bryophytina</taxon>
        <taxon>Bryopsida</taxon>
        <taxon>Dicranidae</taxon>
        <taxon>Pseudoditrichales</taxon>
        <taxon>Ditrichaceae</taxon>
        <taxon>Ceratodon</taxon>
    </lineage>
</organism>
<dbReference type="PANTHER" id="PTHR20875:SF0">
    <property type="entry name" value="GH12158P"/>
    <property type="match status" value="1"/>
</dbReference>
<sequence>MVLPIFFIHECIRDQLQRMGAKGILALVTFHKKCDSNRRFDIATWREFMRFSGIRLNPEELAVIMRTHATCGKEFHFGTFMECVRGTLNKMREKLVDTAWNKLDQDKVGYITLDRIKDVYHLKCHPMVMIQQKTEEEAINDWLNENFALIQKVTPFDFKEYYLLIGASIPNDYDFELLFIKAWKIRVDGFNVDIALNNIKTQVFKNRNRIREFFRDYDPLRHRLILKEQFAASIDNSKLIVLPRDIRAICEQYCMNDDPQYLVCWTAFCDEIDTVYTLKELEKTPLREVLPRPKLNGLTPDRFLKCPVVLDDKREKAANALISRIKRELYDKRIYVRGSFKDFAQTKMCIGAVGHVTYTQFAQACSSQLKIHLEPHETELLCAKYDDLNNRTVNYLAFTGDIDPPP</sequence>
<evidence type="ECO:0000313" key="2">
    <source>
        <dbReference type="EMBL" id="KAG0584972.1"/>
    </source>
</evidence>
<dbReference type="PROSITE" id="PS50222">
    <property type="entry name" value="EF_HAND_2"/>
    <property type="match status" value="1"/>
</dbReference>
<dbReference type="AlphaFoldDB" id="A0A8T0IP55"/>
<dbReference type="Proteomes" id="UP000822688">
    <property type="component" value="Chromosome 3"/>
</dbReference>
<evidence type="ECO:0000313" key="3">
    <source>
        <dbReference type="Proteomes" id="UP000822688"/>
    </source>
</evidence>
<dbReference type="OrthoDB" id="272072at2759"/>
<dbReference type="InterPro" id="IPR011992">
    <property type="entry name" value="EF-hand-dom_pair"/>
</dbReference>
<accession>A0A8T0IP55</accession>
<dbReference type="Gene3D" id="1.10.238.10">
    <property type="entry name" value="EF-hand"/>
    <property type="match status" value="1"/>
</dbReference>
<gene>
    <name evidence="2" type="ORF">KC19_3G247400</name>
</gene>
<reference evidence="2" key="1">
    <citation type="submission" date="2020-06" db="EMBL/GenBank/DDBJ databases">
        <title>WGS assembly of Ceratodon purpureus strain R40.</title>
        <authorList>
            <person name="Carey S.B."/>
            <person name="Jenkins J."/>
            <person name="Shu S."/>
            <person name="Lovell J.T."/>
            <person name="Sreedasyam A."/>
            <person name="Maumus F."/>
            <person name="Tiley G.P."/>
            <person name="Fernandez-Pozo N."/>
            <person name="Barry K."/>
            <person name="Chen C."/>
            <person name="Wang M."/>
            <person name="Lipzen A."/>
            <person name="Daum C."/>
            <person name="Saski C.A."/>
            <person name="Payton A.C."/>
            <person name="Mcbreen J.C."/>
            <person name="Conrad R.E."/>
            <person name="Kollar L.M."/>
            <person name="Olsson S."/>
            <person name="Huttunen S."/>
            <person name="Landis J.B."/>
            <person name="Wickett N.J."/>
            <person name="Johnson M.G."/>
            <person name="Rensing S.A."/>
            <person name="Grimwood J."/>
            <person name="Schmutz J."/>
            <person name="Mcdaniel S.F."/>
        </authorList>
    </citation>
    <scope>NUCLEOTIDE SEQUENCE</scope>
    <source>
        <strain evidence="2">R40</strain>
    </source>
</reference>
<dbReference type="EMBL" id="CM026423">
    <property type="protein sequence ID" value="KAG0584972.1"/>
    <property type="molecule type" value="Genomic_DNA"/>
</dbReference>
<proteinExistence type="predicted"/>
<evidence type="ECO:0000259" key="1">
    <source>
        <dbReference type="PROSITE" id="PS50222"/>
    </source>
</evidence>
<dbReference type="InterPro" id="IPR002048">
    <property type="entry name" value="EF_hand_dom"/>
</dbReference>
<dbReference type="InterPro" id="IPR052603">
    <property type="entry name" value="EFCB6"/>
</dbReference>
<dbReference type="PANTHER" id="PTHR20875">
    <property type="entry name" value="EF-HAND CALCIUM-BINDING DOMAIN-CONTAINING PROTEIN 6-RELATED"/>
    <property type="match status" value="1"/>
</dbReference>
<comment type="caution">
    <text evidence="2">The sequence shown here is derived from an EMBL/GenBank/DDBJ whole genome shotgun (WGS) entry which is preliminary data.</text>
</comment>
<dbReference type="GO" id="GO:0005509">
    <property type="term" value="F:calcium ion binding"/>
    <property type="evidence" value="ECO:0007669"/>
    <property type="project" value="InterPro"/>
</dbReference>
<name>A0A8T0IP55_CERPU</name>
<keyword evidence="3" id="KW-1185">Reference proteome</keyword>